<reference evidence="1" key="1">
    <citation type="journal article" date="2023" name="IMA Fungus">
        <title>Comparative genomic study of the Penicillium genus elucidates a diverse pangenome and 15 lateral gene transfer events.</title>
        <authorList>
            <person name="Petersen C."/>
            <person name="Sorensen T."/>
            <person name="Nielsen M.R."/>
            <person name="Sondergaard T.E."/>
            <person name="Sorensen J.L."/>
            <person name="Fitzpatrick D.A."/>
            <person name="Frisvad J.C."/>
            <person name="Nielsen K.L."/>
        </authorList>
    </citation>
    <scope>NUCLEOTIDE SEQUENCE</scope>
    <source>
        <strain evidence="1">IBT 17514</strain>
    </source>
</reference>
<organism evidence="1 2">
    <name type="scientific">Penicillium malachiteum</name>
    <dbReference type="NCBI Taxonomy" id="1324776"/>
    <lineage>
        <taxon>Eukaryota</taxon>
        <taxon>Fungi</taxon>
        <taxon>Dikarya</taxon>
        <taxon>Ascomycota</taxon>
        <taxon>Pezizomycotina</taxon>
        <taxon>Eurotiomycetes</taxon>
        <taxon>Eurotiomycetidae</taxon>
        <taxon>Eurotiales</taxon>
        <taxon>Aspergillaceae</taxon>
        <taxon>Penicillium</taxon>
    </lineage>
</organism>
<reference evidence="1" key="2">
    <citation type="submission" date="2023-01" db="EMBL/GenBank/DDBJ databases">
        <authorList>
            <person name="Petersen C."/>
        </authorList>
    </citation>
    <scope>NUCLEOTIDE SEQUENCE</scope>
    <source>
        <strain evidence="1">IBT 17514</strain>
    </source>
</reference>
<name>A0AAD6HMU6_9EURO</name>
<sequence length="314" mass="36001">MALYGLGGIGKTQVALQLARWVKVHIPDCSVFWAPAISVENLSKRSCKLRKSLECRKLQMMEIPRNYEQGITLLTTRSYDVAMSFAGTDVFELQRMTPEEGMAFLAKIAAYYISRNKGTTIRYLELMHKTEQDRVRLAKRDFHDSTRYRKTPNAVATTWLISFNQINGSDPLAADLLEFMSYLQSKAIPRSLLPLDSEEDMDFAIGTLCSYGFLTRRDEEVMFDMHSLVQLSTRVWIAEAKKTQQIVATVTQQINKCFPSHEYANRGVWRKYLPHALEILGKEESKDLRDRYRLLSKAGQCIFADGRAKEAVPY</sequence>
<dbReference type="EMBL" id="JAQJAN010000006">
    <property type="protein sequence ID" value="KAJ5727537.1"/>
    <property type="molecule type" value="Genomic_DNA"/>
</dbReference>
<keyword evidence="2" id="KW-1185">Reference proteome</keyword>
<protein>
    <submittedName>
        <fullName evidence="1">Uncharacterized protein</fullName>
    </submittedName>
</protein>
<accession>A0AAD6HMU6</accession>
<proteinExistence type="predicted"/>
<comment type="caution">
    <text evidence="1">The sequence shown here is derived from an EMBL/GenBank/DDBJ whole genome shotgun (WGS) entry which is preliminary data.</text>
</comment>
<dbReference type="Gene3D" id="3.40.50.300">
    <property type="entry name" value="P-loop containing nucleotide triphosphate hydrolases"/>
    <property type="match status" value="1"/>
</dbReference>
<dbReference type="PANTHER" id="PTHR46082:SF6">
    <property type="entry name" value="AAA+ ATPASE DOMAIN-CONTAINING PROTEIN-RELATED"/>
    <property type="match status" value="1"/>
</dbReference>
<dbReference type="AlphaFoldDB" id="A0AAD6HMU6"/>
<evidence type="ECO:0000313" key="1">
    <source>
        <dbReference type="EMBL" id="KAJ5727537.1"/>
    </source>
</evidence>
<gene>
    <name evidence="1" type="ORF">N7493_005357</name>
</gene>
<dbReference type="InterPro" id="IPR053137">
    <property type="entry name" value="NLR-like"/>
</dbReference>
<dbReference type="PANTHER" id="PTHR46082">
    <property type="entry name" value="ATP/GTP-BINDING PROTEIN-RELATED"/>
    <property type="match status" value="1"/>
</dbReference>
<evidence type="ECO:0000313" key="2">
    <source>
        <dbReference type="Proteomes" id="UP001215712"/>
    </source>
</evidence>
<dbReference type="InterPro" id="IPR027417">
    <property type="entry name" value="P-loop_NTPase"/>
</dbReference>
<dbReference type="SUPFAM" id="SSF52540">
    <property type="entry name" value="P-loop containing nucleoside triphosphate hydrolases"/>
    <property type="match status" value="1"/>
</dbReference>
<dbReference type="Proteomes" id="UP001215712">
    <property type="component" value="Unassembled WGS sequence"/>
</dbReference>